<dbReference type="Proteomes" id="UP000535908">
    <property type="component" value="Unassembled WGS sequence"/>
</dbReference>
<reference evidence="2 3" key="1">
    <citation type="submission" date="2020-03" db="EMBL/GenBank/DDBJ databases">
        <title>Soil Listeria distribution.</title>
        <authorList>
            <person name="Liao J."/>
            <person name="Wiedmann M."/>
        </authorList>
    </citation>
    <scope>NUCLEOTIDE SEQUENCE [LARGE SCALE GENOMIC DNA]</scope>
    <source>
        <strain evidence="2 3">FSL L7-0741</strain>
    </source>
</reference>
<evidence type="ECO:0000313" key="2">
    <source>
        <dbReference type="EMBL" id="MBC1936521.1"/>
    </source>
</evidence>
<dbReference type="RefSeq" id="WP_036066081.1">
    <property type="nucleotide sequence ID" value="NZ_JAARRE010000011.1"/>
</dbReference>
<dbReference type="InterPro" id="IPR014710">
    <property type="entry name" value="RmlC-like_jellyroll"/>
</dbReference>
<evidence type="ECO:0000313" key="3">
    <source>
        <dbReference type="Proteomes" id="UP000535908"/>
    </source>
</evidence>
<protein>
    <recommendedName>
        <fullName evidence="4">Crp/Fnr family transcriptional regulator</fullName>
    </recommendedName>
</protein>
<sequence>MEKLVRFLTEDHYLKSMYTKMEHWKQGEVVYCNAKDKEVIGCIMKGQAIMRFCHENGDHRLAFLDQYDLVGVENLIEWPDPIKANVYEIIALTDIMLFTARKDYYLDHMYANPKYFHCVLSQLARKSIVVQSE</sequence>
<organism evidence="2 3">
    <name type="scientific">Listeria grandensis</name>
    <dbReference type="NCBI Taxonomy" id="1494963"/>
    <lineage>
        <taxon>Bacteria</taxon>
        <taxon>Bacillati</taxon>
        <taxon>Bacillota</taxon>
        <taxon>Bacilli</taxon>
        <taxon>Bacillales</taxon>
        <taxon>Listeriaceae</taxon>
        <taxon>Listeria</taxon>
    </lineage>
</organism>
<keyword evidence="1" id="KW-0010">Activator</keyword>
<dbReference type="InterPro" id="IPR018490">
    <property type="entry name" value="cNMP-bd_dom_sf"/>
</dbReference>
<dbReference type="AlphaFoldDB" id="A0A7X1CQ04"/>
<gene>
    <name evidence="2" type="ORF">HCA69_09105</name>
</gene>
<name>A0A7X1CQ04_9LIST</name>
<dbReference type="SUPFAM" id="SSF51206">
    <property type="entry name" value="cAMP-binding domain-like"/>
    <property type="match status" value="1"/>
</dbReference>
<evidence type="ECO:0008006" key="4">
    <source>
        <dbReference type="Google" id="ProtNLM"/>
    </source>
</evidence>
<dbReference type="EMBL" id="JAARWN010000007">
    <property type="protein sequence ID" value="MBC1936521.1"/>
    <property type="molecule type" value="Genomic_DNA"/>
</dbReference>
<proteinExistence type="predicted"/>
<comment type="caution">
    <text evidence="2">The sequence shown here is derived from an EMBL/GenBank/DDBJ whole genome shotgun (WGS) entry which is preliminary data.</text>
</comment>
<evidence type="ECO:0000256" key="1">
    <source>
        <dbReference type="ARBA" id="ARBA00023159"/>
    </source>
</evidence>
<accession>A0A7X1CQ04</accession>
<dbReference type="Gene3D" id="2.60.120.10">
    <property type="entry name" value="Jelly Rolls"/>
    <property type="match status" value="1"/>
</dbReference>